<keyword evidence="2" id="KW-1185">Reference proteome</keyword>
<accession>A0A9J6QYC6</accession>
<organism evidence="1 2">
    <name type="scientific">Hominibacterium faecale</name>
    <dbReference type="NCBI Taxonomy" id="2839743"/>
    <lineage>
        <taxon>Bacteria</taxon>
        <taxon>Bacillati</taxon>
        <taxon>Bacillota</taxon>
        <taxon>Clostridia</taxon>
        <taxon>Peptostreptococcales</taxon>
        <taxon>Anaerovoracaceae</taxon>
        <taxon>Hominibacterium</taxon>
    </lineage>
</organism>
<evidence type="ECO:0000313" key="1">
    <source>
        <dbReference type="EMBL" id="MCU7380515.1"/>
    </source>
</evidence>
<dbReference type="Proteomes" id="UP001065549">
    <property type="component" value="Unassembled WGS sequence"/>
</dbReference>
<gene>
    <name evidence="1" type="ORF">OBO34_19570</name>
</gene>
<dbReference type="AlphaFoldDB" id="A0A9J6QYC6"/>
<sequence>MIGKVLYGHLQGCVELNPFLAEYNGKMAIHNQEAPADTDPLWGPGSQYGRIIIELNMTDDPERGIAGSLNVHYYCEKTEQYPEDVEPVIRPLIDGYFFRSENITFSADWKTSTYFTTPEEKIVGVSLTYNLIAYPKQATMAPDPIALINTWSSTELSELLDKQLYVIGSDHVPEVFKPDDDHPAIYWRVTGIAKCNWIPDTWAASWQTTSLRGHILTPGNDDASFFIARVIDNVLTNKSRLINDDMSMFVDRNNRINMSADPQRVGQITINGTYGIPNIQPDVPKMNNISMDPNV</sequence>
<reference evidence="1" key="1">
    <citation type="submission" date="2022-09" db="EMBL/GenBank/DDBJ databases">
        <title>Culturomic study of gut microbiota in children with autism spectrum disorder.</title>
        <authorList>
            <person name="Efimov B.A."/>
            <person name="Chaplin A.V."/>
            <person name="Sokolova S.R."/>
            <person name="Pikina A.P."/>
            <person name="Korzhanova M."/>
            <person name="Belova V."/>
            <person name="Korostin D."/>
        </authorList>
    </citation>
    <scope>NUCLEOTIDE SEQUENCE</scope>
    <source>
        <strain evidence="1">ASD5510</strain>
    </source>
</reference>
<name>A0A9J6QYC6_9FIRM</name>
<protein>
    <submittedName>
        <fullName evidence="1">Uncharacterized protein</fullName>
    </submittedName>
</protein>
<dbReference type="EMBL" id="JAOSHN010000010">
    <property type="protein sequence ID" value="MCU7380515.1"/>
    <property type="molecule type" value="Genomic_DNA"/>
</dbReference>
<comment type="caution">
    <text evidence="1">The sequence shown here is derived from an EMBL/GenBank/DDBJ whole genome shotgun (WGS) entry which is preliminary data.</text>
</comment>
<evidence type="ECO:0000313" key="2">
    <source>
        <dbReference type="Proteomes" id="UP001065549"/>
    </source>
</evidence>
<proteinExistence type="predicted"/>
<dbReference type="RefSeq" id="WP_269478765.1">
    <property type="nucleotide sequence ID" value="NZ_JAOSHN010000010.1"/>
</dbReference>